<accession>B8GQN7</accession>
<reference evidence="2 3" key="1">
    <citation type="journal article" date="2011" name="Stand. Genomic Sci.">
        <title>Complete genome sequence of 'Thioalkalivibrio sulfidophilus' HL-EbGr7.</title>
        <authorList>
            <person name="Muyzer G."/>
            <person name="Sorokin D.Y."/>
            <person name="Mavromatis K."/>
            <person name="Lapidus A."/>
            <person name="Clum A."/>
            <person name="Ivanova N."/>
            <person name="Pati A."/>
            <person name="d'Haeseleer P."/>
            <person name="Woyke T."/>
            <person name="Kyrpides N.C."/>
        </authorList>
    </citation>
    <scope>NUCLEOTIDE SEQUENCE [LARGE SCALE GENOMIC DNA]</scope>
    <source>
        <strain evidence="2 3">HL-EbGR7</strain>
    </source>
</reference>
<dbReference type="PANTHER" id="PTHR13696:SF96">
    <property type="entry name" value="COBQ_COBB_MIND_PARA NUCLEOTIDE BINDING DOMAIN-CONTAINING PROTEIN"/>
    <property type="match status" value="1"/>
</dbReference>
<dbReference type="Pfam" id="PF01656">
    <property type="entry name" value="CbiA"/>
    <property type="match status" value="1"/>
</dbReference>
<dbReference type="PANTHER" id="PTHR13696">
    <property type="entry name" value="P-LOOP CONTAINING NUCLEOSIDE TRIPHOSPHATE HYDROLASE"/>
    <property type="match status" value="1"/>
</dbReference>
<organism evidence="2 3">
    <name type="scientific">Thioalkalivibrio sulfidiphilus (strain HL-EbGR7)</name>
    <dbReference type="NCBI Taxonomy" id="396588"/>
    <lineage>
        <taxon>Bacteria</taxon>
        <taxon>Pseudomonadati</taxon>
        <taxon>Pseudomonadota</taxon>
        <taxon>Gammaproteobacteria</taxon>
        <taxon>Chromatiales</taxon>
        <taxon>Ectothiorhodospiraceae</taxon>
        <taxon>Thioalkalivibrio</taxon>
    </lineage>
</organism>
<dbReference type="NCBIfam" id="NF041546">
    <property type="entry name" value="ParA_partition"/>
    <property type="match status" value="1"/>
</dbReference>
<dbReference type="InterPro" id="IPR050678">
    <property type="entry name" value="DNA_Partitioning_ATPase"/>
</dbReference>
<evidence type="ECO:0000313" key="3">
    <source>
        <dbReference type="Proteomes" id="UP000002383"/>
    </source>
</evidence>
<dbReference type="Proteomes" id="UP000002383">
    <property type="component" value="Chromosome"/>
</dbReference>
<dbReference type="RefSeq" id="WP_012639723.1">
    <property type="nucleotide sequence ID" value="NC_011901.1"/>
</dbReference>
<feature type="domain" description="CobQ/CobB/MinD/ParA nucleotide binding" evidence="1">
    <location>
        <begin position="6"/>
        <end position="185"/>
    </location>
</feature>
<dbReference type="InterPro" id="IPR002586">
    <property type="entry name" value="CobQ/CobB/MinD/ParA_Nub-bd_dom"/>
</dbReference>
<evidence type="ECO:0000313" key="2">
    <source>
        <dbReference type="EMBL" id="ACL74261.1"/>
    </source>
</evidence>
<gene>
    <name evidence="2" type="ordered locus">Tgr7_3192</name>
</gene>
<dbReference type="EMBL" id="CP001339">
    <property type="protein sequence ID" value="ACL74261.1"/>
    <property type="molecule type" value="Genomic_DNA"/>
</dbReference>
<dbReference type="SUPFAM" id="SSF52540">
    <property type="entry name" value="P-loop containing nucleoside triphosphate hydrolases"/>
    <property type="match status" value="1"/>
</dbReference>
<dbReference type="PIRSF" id="PIRSF009320">
    <property type="entry name" value="Nuc_binding_HP_1000"/>
    <property type="match status" value="1"/>
</dbReference>
<dbReference type="STRING" id="396588.Tgr7_3192"/>
<dbReference type="InterPro" id="IPR048089">
    <property type="entry name" value="McdA"/>
</dbReference>
<proteinExistence type="predicted"/>
<dbReference type="KEGG" id="tgr:Tgr7_3192"/>
<dbReference type="eggNOG" id="COG1192">
    <property type="taxonomic scope" value="Bacteria"/>
</dbReference>
<evidence type="ECO:0000259" key="1">
    <source>
        <dbReference type="Pfam" id="PF01656"/>
    </source>
</evidence>
<dbReference type="CDD" id="cd02042">
    <property type="entry name" value="ParAB_family"/>
    <property type="match status" value="1"/>
</dbReference>
<keyword evidence="3" id="KW-1185">Reference proteome</keyword>
<dbReference type="AlphaFoldDB" id="B8GQN7"/>
<sequence length="212" mass="22933">MSSKVIAVINQKGGTGKTTLTMNLAAGLARRGRALVVDADPQGSAGHWVRMSSDERPFPTSVISVAGPLSREVERFRRDYEYVIVDCPPTLEGAFAGAAMSVADTVLIPVLPSPVDLWGSVRMAKGLEDARMRNPDLKAFIVVNQVEVRNALSRAMRHALMEIDIPALDSSLKRRAIYRRAALEGCSVYDLGKPGEPAAAEVEAIIQEVFES</sequence>
<protein>
    <submittedName>
        <fullName evidence="2">Cobyrinic acid a,c-diamide synthase</fullName>
    </submittedName>
</protein>
<dbReference type="HOGENOM" id="CLU_037612_5_3_6"/>
<dbReference type="Gene3D" id="3.40.50.300">
    <property type="entry name" value="P-loop containing nucleotide triphosphate hydrolases"/>
    <property type="match status" value="1"/>
</dbReference>
<name>B8GQN7_THISH</name>
<dbReference type="InterPro" id="IPR027417">
    <property type="entry name" value="P-loop_NTPase"/>
</dbReference>
<dbReference type="OrthoDB" id="69313at2"/>